<evidence type="ECO:0000256" key="5">
    <source>
        <dbReference type="ARBA" id="ARBA00023163"/>
    </source>
</evidence>
<dbReference type="EMBL" id="JAOPKA010000001">
    <property type="protein sequence ID" value="MCU4740003.1"/>
    <property type="molecule type" value="Genomic_DNA"/>
</dbReference>
<dbReference type="Proteomes" id="UP001321018">
    <property type="component" value="Unassembled WGS sequence"/>
</dbReference>
<dbReference type="GO" id="GO:0000156">
    <property type="term" value="F:phosphorelay response regulator activity"/>
    <property type="evidence" value="ECO:0007669"/>
    <property type="project" value="TreeGrafter"/>
</dbReference>
<dbReference type="GO" id="GO:0005829">
    <property type="term" value="C:cytosol"/>
    <property type="evidence" value="ECO:0007669"/>
    <property type="project" value="TreeGrafter"/>
</dbReference>
<reference evidence="8" key="1">
    <citation type="submission" date="2022-09" db="EMBL/GenBank/DDBJ databases">
        <title>Enrichment on poylsaccharides allowed isolation of novel metabolic and taxonomic groups of Haloarchaea.</title>
        <authorList>
            <person name="Sorokin D.Y."/>
            <person name="Elcheninov A.G."/>
            <person name="Khizhniak T.V."/>
            <person name="Kolganova T.V."/>
            <person name="Kublanov I.V."/>
        </authorList>
    </citation>
    <scope>NUCLEOTIDE SEQUENCE</scope>
    <source>
        <strain evidence="8">AArc-xg1-1</strain>
    </source>
</reference>
<evidence type="ECO:0000256" key="1">
    <source>
        <dbReference type="ARBA" id="ARBA00022553"/>
    </source>
</evidence>
<evidence type="ECO:0000313" key="9">
    <source>
        <dbReference type="Proteomes" id="UP001321018"/>
    </source>
</evidence>
<comment type="caution">
    <text evidence="8">The sequence shown here is derived from an EMBL/GenBank/DDBJ whole genome shotgun (WGS) entry which is preliminary data.</text>
</comment>
<organism evidence="8 9">
    <name type="scientific">Natronoglomus mannanivorans</name>
    <dbReference type="NCBI Taxonomy" id="2979990"/>
    <lineage>
        <taxon>Archaea</taxon>
        <taxon>Methanobacteriati</taxon>
        <taxon>Methanobacteriota</taxon>
        <taxon>Stenosarchaea group</taxon>
        <taxon>Halobacteria</taxon>
        <taxon>Halobacteriales</taxon>
        <taxon>Natrialbaceae</taxon>
        <taxon>Natronoglomus</taxon>
    </lineage>
</organism>
<evidence type="ECO:0000313" key="8">
    <source>
        <dbReference type="EMBL" id="MCU4740003.1"/>
    </source>
</evidence>
<protein>
    <submittedName>
        <fullName evidence="8">HalX domain-containing protein</fullName>
    </submittedName>
</protein>
<keyword evidence="1 6" id="KW-0597">Phosphoprotein</keyword>
<evidence type="ECO:0000256" key="2">
    <source>
        <dbReference type="ARBA" id="ARBA00023012"/>
    </source>
</evidence>
<feature type="modified residue" description="4-aspartylphosphate" evidence="6">
    <location>
        <position position="53"/>
    </location>
</feature>
<dbReference type="InterPro" id="IPR001789">
    <property type="entry name" value="Sig_transdc_resp-reg_receiver"/>
</dbReference>
<proteinExistence type="predicted"/>
<dbReference type="Gene3D" id="3.40.50.2300">
    <property type="match status" value="1"/>
</dbReference>
<dbReference type="PANTHER" id="PTHR48111">
    <property type="entry name" value="REGULATOR OF RPOS"/>
    <property type="match status" value="1"/>
</dbReference>
<name>A0AAP3E063_9EURY</name>
<dbReference type="AlphaFoldDB" id="A0AAP3E063"/>
<dbReference type="InterPro" id="IPR013971">
    <property type="entry name" value="HalX_domain"/>
</dbReference>
<sequence>MAEYPHALIVEDEPDLANLYAAWLQDACTVETAYDGTQALESIDESIDVVLLDRRMPGLSGDTVLDTIRDRNLDCRVAMVTAVEPDFDIIGMGFDDYLVKPVSKDELLSIIDQLMLRSAYDEQLQEFFALASKKALLDAEKTDAERRSSQEYATLEDRLAVLRTTVDDTMTELLERDVYRRLCKDITRESVVDVDTYSDE</sequence>
<dbReference type="GO" id="GO:0000976">
    <property type="term" value="F:transcription cis-regulatory region binding"/>
    <property type="evidence" value="ECO:0007669"/>
    <property type="project" value="TreeGrafter"/>
</dbReference>
<dbReference type="Pfam" id="PF08663">
    <property type="entry name" value="HalX"/>
    <property type="match status" value="1"/>
</dbReference>
<feature type="domain" description="Response regulatory" evidence="7">
    <location>
        <begin position="6"/>
        <end position="115"/>
    </location>
</feature>
<dbReference type="PANTHER" id="PTHR48111:SF1">
    <property type="entry name" value="TWO-COMPONENT RESPONSE REGULATOR ORR33"/>
    <property type="match status" value="1"/>
</dbReference>
<dbReference type="RefSeq" id="WP_338001859.1">
    <property type="nucleotide sequence ID" value="NZ_JAOPKA010000001.1"/>
</dbReference>
<keyword evidence="2" id="KW-0902">Two-component regulatory system</keyword>
<dbReference type="SUPFAM" id="SSF52172">
    <property type="entry name" value="CheY-like"/>
    <property type="match status" value="1"/>
</dbReference>
<gene>
    <name evidence="8" type="ORF">OB960_01125</name>
</gene>
<dbReference type="PROSITE" id="PS50110">
    <property type="entry name" value="RESPONSE_REGULATORY"/>
    <property type="match status" value="1"/>
</dbReference>
<keyword evidence="4" id="KW-0238">DNA-binding</keyword>
<dbReference type="Pfam" id="PF00072">
    <property type="entry name" value="Response_reg"/>
    <property type="match status" value="1"/>
</dbReference>
<evidence type="ECO:0000259" key="7">
    <source>
        <dbReference type="PROSITE" id="PS50110"/>
    </source>
</evidence>
<dbReference type="SMART" id="SM00448">
    <property type="entry name" value="REC"/>
    <property type="match status" value="1"/>
</dbReference>
<dbReference type="InterPro" id="IPR039420">
    <property type="entry name" value="WalR-like"/>
</dbReference>
<keyword evidence="5" id="KW-0804">Transcription</keyword>
<evidence type="ECO:0000256" key="6">
    <source>
        <dbReference type="PROSITE-ProRule" id="PRU00169"/>
    </source>
</evidence>
<accession>A0AAP3E063</accession>
<keyword evidence="3" id="KW-0805">Transcription regulation</keyword>
<dbReference type="GO" id="GO:0006355">
    <property type="term" value="P:regulation of DNA-templated transcription"/>
    <property type="evidence" value="ECO:0007669"/>
    <property type="project" value="TreeGrafter"/>
</dbReference>
<dbReference type="InterPro" id="IPR011006">
    <property type="entry name" value="CheY-like_superfamily"/>
</dbReference>
<evidence type="ECO:0000256" key="4">
    <source>
        <dbReference type="ARBA" id="ARBA00023125"/>
    </source>
</evidence>
<dbReference type="GO" id="GO:0032993">
    <property type="term" value="C:protein-DNA complex"/>
    <property type="evidence" value="ECO:0007669"/>
    <property type="project" value="TreeGrafter"/>
</dbReference>
<evidence type="ECO:0000256" key="3">
    <source>
        <dbReference type="ARBA" id="ARBA00023015"/>
    </source>
</evidence>